<reference evidence="6 7" key="1">
    <citation type="submission" date="2017-04" db="EMBL/GenBank/DDBJ databases">
        <title>Novel microbial lineages endemic to geothermal iron-oxide mats fill important gaps in the evolutionary history of Archaea.</title>
        <authorList>
            <person name="Jay Z.J."/>
            <person name="Beam J.P."/>
            <person name="Dlakic M."/>
            <person name="Rusch D.B."/>
            <person name="Kozubal M.A."/>
            <person name="Inskeep W.P."/>
        </authorList>
    </citation>
    <scope>NUCLEOTIDE SEQUENCE [LARGE SCALE GENOMIC DNA]</scope>
    <source>
        <strain evidence="6">OSP_D</strain>
    </source>
</reference>
<evidence type="ECO:0000256" key="3">
    <source>
        <dbReference type="ARBA" id="ARBA00023002"/>
    </source>
</evidence>
<evidence type="ECO:0000259" key="5">
    <source>
        <dbReference type="Pfam" id="PF00296"/>
    </source>
</evidence>
<dbReference type="PANTHER" id="PTHR42847">
    <property type="entry name" value="ALKANESULFONATE MONOOXYGENASE"/>
    <property type="match status" value="1"/>
</dbReference>
<organism evidence="6 7">
    <name type="scientific">Candidatus Marsarchaeota G1 archaeon OSP_D</name>
    <dbReference type="NCBI Taxonomy" id="1978155"/>
    <lineage>
        <taxon>Archaea</taxon>
        <taxon>Candidatus Marsarchaeota</taxon>
        <taxon>Candidatus Marsarchaeota group 1</taxon>
    </lineage>
</organism>
<dbReference type="GO" id="GO:0046306">
    <property type="term" value="P:alkanesulfonate catabolic process"/>
    <property type="evidence" value="ECO:0007669"/>
    <property type="project" value="TreeGrafter"/>
</dbReference>
<comment type="caution">
    <text evidence="6">The sequence shown here is derived from an EMBL/GenBank/DDBJ whole genome shotgun (WGS) entry which is preliminary data.</text>
</comment>
<dbReference type="InterPro" id="IPR050172">
    <property type="entry name" value="SsuD_RutA_monooxygenase"/>
</dbReference>
<protein>
    <recommendedName>
        <fullName evidence="5">Luciferase-like domain-containing protein</fullName>
    </recommendedName>
</protein>
<proteinExistence type="predicted"/>
<accession>A0A2R6AAD1</accession>
<evidence type="ECO:0000313" key="6">
    <source>
        <dbReference type="EMBL" id="PSN83265.1"/>
    </source>
</evidence>
<dbReference type="InterPro" id="IPR011251">
    <property type="entry name" value="Luciferase-like_dom"/>
</dbReference>
<name>A0A2R6AAD1_9ARCH</name>
<keyword evidence="1" id="KW-0285">Flavoprotein</keyword>
<evidence type="ECO:0000313" key="7">
    <source>
        <dbReference type="Proteomes" id="UP000240880"/>
    </source>
</evidence>
<dbReference type="EMBL" id="NEXC01000030">
    <property type="protein sequence ID" value="PSN83265.1"/>
    <property type="molecule type" value="Genomic_DNA"/>
</dbReference>
<feature type="domain" description="Luciferase-like" evidence="5">
    <location>
        <begin position="12"/>
        <end position="222"/>
    </location>
</feature>
<sequence>MKFALAHWRCDYKTLKRLAQKAEALDFDAFYYGEGLGVEAFSALAALSQVTERIRIGPGICFVTYRHPVMLAKVVSALDEISGGRVDLRLGAGAAPGFGIEKPSASTRVEQLDEALEITKNLWLYGRYSFFGKHYQVKHAFCEPTHQKPHPPIVIAAKRKKMLKLVAKHADMWEGYYSPRVFKGLQTPELARIKKSVMLRVFIDDTRESALKWVEKYIAQKGESKVRIRALLERDAIGSAEDCIQKIKEFLSVGVESFTLIFPQLALNFEQALEIFSKSVLRCV</sequence>
<dbReference type="AlphaFoldDB" id="A0A2R6AAD1"/>
<dbReference type="InterPro" id="IPR036661">
    <property type="entry name" value="Luciferase-like_sf"/>
</dbReference>
<gene>
    <name evidence="6" type="ORF">B9Q01_05355</name>
</gene>
<keyword evidence="4" id="KW-0503">Monooxygenase</keyword>
<evidence type="ECO:0000256" key="2">
    <source>
        <dbReference type="ARBA" id="ARBA00022643"/>
    </source>
</evidence>
<dbReference type="Gene3D" id="3.20.20.30">
    <property type="entry name" value="Luciferase-like domain"/>
    <property type="match status" value="1"/>
</dbReference>
<dbReference type="SUPFAM" id="SSF51679">
    <property type="entry name" value="Bacterial luciferase-like"/>
    <property type="match status" value="1"/>
</dbReference>
<dbReference type="GO" id="GO:0008726">
    <property type="term" value="F:alkanesulfonate monooxygenase activity"/>
    <property type="evidence" value="ECO:0007669"/>
    <property type="project" value="TreeGrafter"/>
</dbReference>
<dbReference type="Proteomes" id="UP000240880">
    <property type="component" value="Unassembled WGS sequence"/>
</dbReference>
<evidence type="ECO:0000256" key="4">
    <source>
        <dbReference type="ARBA" id="ARBA00023033"/>
    </source>
</evidence>
<keyword evidence="2" id="KW-0288">FMN</keyword>
<evidence type="ECO:0000256" key="1">
    <source>
        <dbReference type="ARBA" id="ARBA00022630"/>
    </source>
</evidence>
<keyword evidence="3" id="KW-0560">Oxidoreductase</keyword>
<dbReference type="Pfam" id="PF00296">
    <property type="entry name" value="Bac_luciferase"/>
    <property type="match status" value="1"/>
</dbReference>
<dbReference type="PANTHER" id="PTHR42847:SF4">
    <property type="entry name" value="ALKANESULFONATE MONOOXYGENASE-RELATED"/>
    <property type="match status" value="1"/>
</dbReference>